<evidence type="ECO:0000313" key="3">
    <source>
        <dbReference type="EMBL" id="RKR74381.1"/>
    </source>
</evidence>
<organism evidence="3 4">
    <name type="scientific">Frondihabitans australicus</name>
    <dbReference type="NCBI Taxonomy" id="386892"/>
    <lineage>
        <taxon>Bacteria</taxon>
        <taxon>Bacillati</taxon>
        <taxon>Actinomycetota</taxon>
        <taxon>Actinomycetes</taxon>
        <taxon>Micrococcales</taxon>
        <taxon>Microbacteriaceae</taxon>
        <taxon>Frondihabitans</taxon>
    </lineage>
</organism>
<dbReference type="InterPro" id="IPR002539">
    <property type="entry name" value="MaoC-like_dom"/>
</dbReference>
<name>A0A495IGC3_9MICO</name>
<protein>
    <submittedName>
        <fullName evidence="3">Acyl dehydratase</fullName>
    </submittedName>
</protein>
<keyword evidence="4" id="KW-1185">Reference proteome</keyword>
<gene>
    <name evidence="3" type="ORF">C8E83_1493</name>
</gene>
<dbReference type="InterPro" id="IPR039375">
    <property type="entry name" value="NodN-like"/>
</dbReference>
<dbReference type="InterPro" id="IPR029069">
    <property type="entry name" value="HotDog_dom_sf"/>
</dbReference>
<dbReference type="OrthoDB" id="9801735at2"/>
<reference evidence="3 4" key="1">
    <citation type="submission" date="2018-10" db="EMBL/GenBank/DDBJ databases">
        <title>Sequencing the genomes of 1000 actinobacteria strains.</title>
        <authorList>
            <person name="Klenk H.-P."/>
        </authorList>
    </citation>
    <scope>NUCLEOTIDE SEQUENCE [LARGE SCALE GENOMIC DNA]</scope>
    <source>
        <strain evidence="3 4">DSM 17894</strain>
    </source>
</reference>
<evidence type="ECO:0000256" key="1">
    <source>
        <dbReference type="ARBA" id="ARBA00005254"/>
    </source>
</evidence>
<proteinExistence type="inferred from homology"/>
<accession>A0A495IGC3</accession>
<dbReference type="SUPFAM" id="SSF54637">
    <property type="entry name" value="Thioesterase/thiol ester dehydrase-isomerase"/>
    <property type="match status" value="1"/>
</dbReference>
<dbReference type="Pfam" id="PF01575">
    <property type="entry name" value="MaoC_dehydratas"/>
    <property type="match status" value="1"/>
</dbReference>
<comment type="similarity">
    <text evidence="1">Belongs to the enoyl-CoA hydratase/isomerase family.</text>
</comment>
<feature type="domain" description="MaoC-like" evidence="2">
    <location>
        <begin position="13"/>
        <end position="118"/>
    </location>
</feature>
<dbReference type="EMBL" id="RBKS01000001">
    <property type="protein sequence ID" value="RKR74381.1"/>
    <property type="molecule type" value="Genomic_DNA"/>
</dbReference>
<dbReference type="CDD" id="cd03450">
    <property type="entry name" value="NodN"/>
    <property type="match status" value="1"/>
</dbReference>
<dbReference type="RefSeq" id="WP_121369134.1">
    <property type="nucleotide sequence ID" value="NZ_RBKS01000001.1"/>
</dbReference>
<dbReference type="PANTHER" id="PTHR42993">
    <property type="entry name" value="MAOC-LIKE DEHYDRATASE DOMAIN-CONTAINING PROTEIN"/>
    <property type="match status" value="1"/>
</dbReference>
<dbReference type="Gene3D" id="3.10.129.10">
    <property type="entry name" value="Hotdog Thioesterase"/>
    <property type="match status" value="1"/>
</dbReference>
<evidence type="ECO:0000259" key="2">
    <source>
        <dbReference type="Pfam" id="PF01575"/>
    </source>
</evidence>
<sequence length="152" mass="15974">MVQFSSPAALSESVGTSFGPSSWITIDQARIQAFADATGDQQWIHTDPVRAAAGPFEGTIAHGYLTLSLLPVMTQEILQVDGVAAAINYGADRLRFVQPVPVDSRVRATGVITSVSQSAAGVRLGYTITVSIDGLEKPALVVDTLTLYVPAS</sequence>
<comment type="caution">
    <text evidence="3">The sequence shown here is derived from an EMBL/GenBank/DDBJ whole genome shotgun (WGS) entry which is preliminary data.</text>
</comment>
<evidence type="ECO:0000313" key="4">
    <source>
        <dbReference type="Proteomes" id="UP000280008"/>
    </source>
</evidence>
<dbReference type="Proteomes" id="UP000280008">
    <property type="component" value="Unassembled WGS sequence"/>
</dbReference>
<dbReference type="AlphaFoldDB" id="A0A495IGC3"/>
<dbReference type="PANTHER" id="PTHR42993:SF1">
    <property type="entry name" value="MAOC-LIKE DEHYDRATASE DOMAIN-CONTAINING PROTEIN"/>
    <property type="match status" value="1"/>
</dbReference>